<accession>A0A1Y6LIH9</accession>
<dbReference type="PANTHER" id="PTHR48070">
    <property type="entry name" value="ESTERASE OVCA2"/>
    <property type="match status" value="1"/>
</dbReference>
<dbReference type="GO" id="GO:0019748">
    <property type="term" value="P:secondary metabolic process"/>
    <property type="evidence" value="ECO:0007669"/>
    <property type="project" value="TreeGrafter"/>
</dbReference>
<dbReference type="Gene3D" id="3.40.50.1820">
    <property type="entry name" value="alpha/beta hydrolase"/>
    <property type="match status" value="1"/>
</dbReference>
<evidence type="ECO:0000256" key="1">
    <source>
        <dbReference type="ARBA" id="ARBA00022801"/>
    </source>
</evidence>
<keyword evidence="1" id="KW-0378">Hydrolase</keyword>
<sequence>MKFLCLHGAIGNTENFSIQLQPLEKELAAHNVASFQYINGPCVVDPPEGFEQYFGAGPHYRWFDDGGAAEQSMITRIRKLPNGETPEDVIRASASSSNMTTMEWRNKTQLLDLIYETLENDPEIQGVIGYSEGAGFAASLVLDEMDRFQREGRPRRLKCAMFITGWPPIGPSGGIVLSDETDLKLDIPTLHVIGASDPYKVGAIALFNVCNPDTAMLFDTGKGHTIPRAGLVLQEWREAFEETIAIAERN</sequence>
<dbReference type="InterPro" id="IPR050593">
    <property type="entry name" value="LovG"/>
</dbReference>
<gene>
    <name evidence="3" type="ORF">ZT1A5_G5556</name>
</gene>
<dbReference type="GO" id="GO:0016787">
    <property type="term" value="F:hydrolase activity"/>
    <property type="evidence" value="ECO:0007669"/>
    <property type="project" value="UniProtKB-KW"/>
</dbReference>
<dbReference type="PANTHER" id="PTHR48070:SF4">
    <property type="entry name" value="ESTERASE ALNB"/>
    <property type="match status" value="1"/>
</dbReference>
<evidence type="ECO:0000313" key="3">
    <source>
        <dbReference type="EMBL" id="SMY24115.1"/>
    </source>
</evidence>
<dbReference type="SUPFAM" id="SSF53474">
    <property type="entry name" value="alpha/beta-Hydrolases"/>
    <property type="match status" value="1"/>
</dbReference>
<name>A0A1Y6LIH9_ZYMTR</name>
<dbReference type="GO" id="GO:0005634">
    <property type="term" value="C:nucleus"/>
    <property type="evidence" value="ECO:0007669"/>
    <property type="project" value="TreeGrafter"/>
</dbReference>
<dbReference type="EMBL" id="LT882680">
    <property type="protein sequence ID" value="SMY24115.1"/>
    <property type="molecule type" value="Genomic_DNA"/>
</dbReference>
<evidence type="ECO:0000313" key="4">
    <source>
        <dbReference type="Proteomes" id="UP000215453"/>
    </source>
</evidence>
<proteinExistence type="predicted"/>
<dbReference type="GO" id="GO:0005737">
    <property type="term" value="C:cytoplasm"/>
    <property type="evidence" value="ECO:0007669"/>
    <property type="project" value="TreeGrafter"/>
</dbReference>
<protein>
    <recommendedName>
        <fullName evidence="2">Serine hydrolase domain-containing protein</fullName>
    </recommendedName>
</protein>
<dbReference type="Pfam" id="PF03959">
    <property type="entry name" value="FSH1"/>
    <property type="match status" value="1"/>
</dbReference>
<evidence type="ECO:0000259" key="2">
    <source>
        <dbReference type="Pfam" id="PF03959"/>
    </source>
</evidence>
<dbReference type="InterPro" id="IPR029058">
    <property type="entry name" value="AB_hydrolase_fold"/>
</dbReference>
<dbReference type="Proteomes" id="UP000215453">
    <property type="component" value="Chromosome 5"/>
</dbReference>
<dbReference type="AlphaFoldDB" id="A0A1Y6LIH9"/>
<organism evidence="3 4">
    <name type="scientific">Zymoseptoria tritici ST99CH_1A5</name>
    <dbReference type="NCBI Taxonomy" id="1276529"/>
    <lineage>
        <taxon>Eukaryota</taxon>
        <taxon>Fungi</taxon>
        <taxon>Dikarya</taxon>
        <taxon>Ascomycota</taxon>
        <taxon>Pezizomycotina</taxon>
        <taxon>Dothideomycetes</taxon>
        <taxon>Dothideomycetidae</taxon>
        <taxon>Mycosphaerellales</taxon>
        <taxon>Mycosphaerellaceae</taxon>
        <taxon>Zymoseptoria</taxon>
    </lineage>
</organism>
<dbReference type="InterPro" id="IPR005645">
    <property type="entry name" value="FSH-like_dom"/>
</dbReference>
<reference evidence="3 4" key="1">
    <citation type="submission" date="2016-10" db="EMBL/GenBank/DDBJ databases">
        <authorList>
            <person name="Varghese N."/>
        </authorList>
    </citation>
    <scope>NUCLEOTIDE SEQUENCE [LARGE SCALE GENOMIC DNA]</scope>
</reference>
<feature type="domain" description="Serine hydrolase" evidence="2">
    <location>
        <begin position="2"/>
        <end position="229"/>
    </location>
</feature>